<keyword evidence="7" id="KW-1185">Reference proteome</keyword>
<evidence type="ECO:0000313" key="7">
    <source>
        <dbReference type="Proteomes" id="UP001203852"/>
    </source>
</evidence>
<dbReference type="PANTHER" id="PTHR24346">
    <property type="entry name" value="MAP/MICROTUBULE AFFINITY-REGULATING KINASE"/>
    <property type="match status" value="1"/>
</dbReference>
<dbReference type="GO" id="GO:0005524">
    <property type="term" value="F:ATP binding"/>
    <property type="evidence" value="ECO:0007669"/>
    <property type="project" value="UniProtKB-UniRule"/>
</dbReference>
<organism evidence="6 7">
    <name type="scientific">Exophiala viscosa</name>
    <dbReference type="NCBI Taxonomy" id="2486360"/>
    <lineage>
        <taxon>Eukaryota</taxon>
        <taxon>Fungi</taxon>
        <taxon>Dikarya</taxon>
        <taxon>Ascomycota</taxon>
        <taxon>Pezizomycotina</taxon>
        <taxon>Eurotiomycetes</taxon>
        <taxon>Chaetothyriomycetidae</taxon>
        <taxon>Chaetothyriales</taxon>
        <taxon>Herpotrichiellaceae</taxon>
        <taxon>Exophiala</taxon>
    </lineage>
</organism>
<dbReference type="InterPro" id="IPR011009">
    <property type="entry name" value="Kinase-like_dom_sf"/>
</dbReference>
<comment type="caution">
    <text evidence="6">The sequence shown here is derived from an EMBL/GenBank/DDBJ whole genome shotgun (WGS) entry which is preliminary data.</text>
</comment>
<proteinExistence type="predicted"/>
<dbReference type="PROSITE" id="PS00107">
    <property type="entry name" value="PROTEIN_KINASE_ATP"/>
    <property type="match status" value="1"/>
</dbReference>
<dbReference type="FunFam" id="1.10.510.10:FF:000692">
    <property type="entry name" value="Serine/threonine protein kinase, variant"/>
    <property type="match status" value="1"/>
</dbReference>
<sequence length="541" mass="60284">MNGIPHSQLAPLPDQVPFRIVSPTIGSGAYACIKKAAPLREETPVFAVKFINKLFAQRYGRIKQKQLEMEISLHKHLGFHKNIVEFFDHGDDPAWVWIAMELAEGGDLFDKIEADAGVSQDIAHVYFTQLVSAIGYMHAKGVAHRDIKPENVLLSADGDLKIADFGMATLFEYHGKRKLATTLCGSPPYVAPEVLSRSTQSGTKGSGYAADMADIWSCGVVLFVLLAGNTPWSRPVEGRDEYGRWNEYTEYVLSNGRPDDELWDALPLDVLSLLRGMMRVDVDTRFSLEDIRRHPWFTRPNKFMDQKGRVSDPITMATNMFEALHVSFDADPFAGTQRSTQSDRMDVDQSTVKLASTQPSVPTEDMLFDWDRPRKFVVASTQVGTGLAGLPATQSASNFLADEPSTQQFAPTPSVPMSRTQMARRFRDILPAESLTKFYSGWTLNLLVPHVLEALHRLGVPTPNTPRPTAQDMHCVVKVKTQDSRGCPMSGNIAIVMETYEDGLLLGEVNFVKASGDPLEWRRLFKRVAVLCQEAVFKPAY</sequence>
<reference evidence="6" key="1">
    <citation type="journal article" date="2022" name="bioRxiv">
        <title>Deciphering the potential niche of two novel black yeast fungi from a biological soil crust based on their genomes, phenotypes, and melanin regulation.</title>
        <authorList>
            <consortium name="DOE Joint Genome Institute"/>
            <person name="Carr E.C."/>
            <person name="Barton Q."/>
            <person name="Grambo S."/>
            <person name="Sullivan M."/>
            <person name="Renfro C.M."/>
            <person name="Kuo A."/>
            <person name="Pangilinan J."/>
            <person name="Lipzen A."/>
            <person name="Keymanesh K."/>
            <person name="Savage E."/>
            <person name="Barry K."/>
            <person name="Grigoriev I.V."/>
            <person name="Riekhof W.R."/>
            <person name="Harris S.S."/>
        </authorList>
    </citation>
    <scope>NUCLEOTIDE SEQUENCE</scope>
    <source>
        <strain evidence="6">JF 03-4F</strain>
    </source>
</reference>
<feature type="domain" description="Protein kinase" evidence="5">
    <location>
        <begin position="19"/>
        <end position="297"/>
    </location>
</feature>
<dbReference type="PROSITE" id="PS00108">
    <property type="entry name" value="PROTEIN_KINASE_ST"/>
    <property type="match status" value="1"/>
</dbReference>
<dbReference type="SUPFAM" id="SSF56112">
    <property type="entry name" value="Protein kinase-like (PK-like)"/>
    <property type="match status" value="1"/>
</dbReference>
<feature type="compositionally biased region" description="Polar residues" evidence="4">
    <location>
        <begin position="348"/>
        <end position="358"/>
    </location>
</feature>
<gene>
    <name evidence="6" type="ORF">EDD36DRAFT_388758</name>
</gene>
<dbReference type="PROSITE" id="PS50011">
    <property type="entry name" value="PROTEIN_KINASE_DOM"/>
    <property type="match status" value="1"/>
</dbReference>
<evidence type="ECO:0000313" key="6">
    <source>
        <dbReference type="EMBL" id="KAI1608572.1"/>
    </source>
</evidence>
<keyword evidence="2 3" id="KW-0067">ATP-binding</keyword>
<feature type="region of interest" description="Disordered" evidence="4">
    <location>
        <begin position="336"/>
        <end position="358"/>
    </location>
</feature>
<dbReference type="InterPro" id="IPR008271">
    <property type="entry name" value="Ser/Thr_kinase_AS"/>
</dbReference>
<dbReference type="AlphaFoldDB" id="A0AAN6I8I0"/>
<dbReference type="InterPro" id="IPR017441">
    <property type="entry name" value="Protein_kinase_ATP_BS"/>
</dbReference>
<keyword evidence="6" id="KW-0808">Transferase</keyword>
<dbReference type="SMART" id="SM00220">
    <property type="entry name" value="S_TKc"/>
    <property type="match status" value="1"/>
</dbReference>
<dbReference type="PANTHER" id="PTHR24346:SF110">
    <property type="entry name" value="NON-SPECIFIC SERINE_THREONINE PROTEIN KINASE"/>
    <property type="match status" value="1"/>
</dbReference>
<dbReference type="GO" id="GO:0035556">
    <property type="term" value="P:intracellular signal transduction"/>
    <property type="evidence" value="ECO:0007669"/>
    <property type="project" value="TreeGrafter"/>
</dbReference>
<evidence type="ECO:0000256" key="3">
    <source>
        <dbReference type="PROSITE-ProRule" id="PRU10141"/>
    </source>
</evidence>
<dbReference type="Proteomes" id="UP001203852">
    <property type="component" value="Unassembled WGS sequence"/>
</dbReference>
<accession>A0AAN6I8I0</accession>
<dbReference type="GO" id="GO:0004674">
    <property type="term" value="F:protein serine/threonine kinase activity"/>
    <property type="evidence" value="ECO:0007669"/>
    <property type="project" value="TreeGrafter"/>
</dbReference>
<keyword evidence="6" id="KW-0418">Kinase</keyword>
<evidence type="ECO:0000256" key="1">
    <source>
        <dbReference type="ARBA" id="ARBA00022741"/>
    </source>
</evidence>
<dbReference type="Pfam" id="PF00069">
    <property type="entry name" value="Pkinase"/>
    <property type="match status" value="1"/>
</dbReference>
<evidence type="ECO:0000259" key="5">
    <source>
        <dbReference type="PROSITE" id="PS50011"/>
    </source>
</evidence>
<dbReference type="GO" id="GO:0005737">
    <property type="term" value="C:cytoplasm"/>
    <property type="evidence" value="ECO:0007669"/>
    <property type="project" value="TreeGrafter"/>
</dbReference>
<dbReference type="EMBL" id="MU404363">
    <property type="protein sequence ID" value="KAI1608572.1"/>
    <property type="molecule type" value="Genomic_DNA"/>
</dbReference>
<keyword evidence="1 3" id="KW-0547">Nucleotide-binding</keyword>
<evidence type="ECO:0000256" key="4">
    <source>
        <dbReference type="SAM" id="MobiDB-lite"/>
    </source>
</evidence>
<name>A0AAN6I8I0_9EURO</name>
<feature type="binding site" evidence="3">
    <location>
        <position position="49"/>
    </location>
    <ligand>
        <name>ATP</name>
        <dbReference type="ChEBI" id="CHEBI:30616"/>
    </ligand>
</feature>
<evidence type="ECO:0000256" key="2">
    <source>
        <dbReference type="ARBA" id="ARBA00022840"/>
    </source>
</evidence>
<protein>
    <submittedName>
        <fullName evidence="6">Serine/threonine-protein kinase Chk1</fullName>
    </submittedName>
</protein>
<dbReference type="Gene3D" id="1.10.510.10">
    <property type="entry name" value="Transferase(Phosphotransferase) domain 1"/>
    <property type="match status" value="1"/>
</dbReference>
<dbReference type="InterPro" id="IPR000719">
    <property type="entry name" value="Prot_kinase_dom"/>
</dbReference>